<evidence type="ECO:0000259" key="3">
    <source>
        <dbReference type="Pfam" id="PF16375"/>
    </source>
</evidence>
<dbReference type="Pfam" id="PF16375">
    <property type="entry name" value="DUF4986"/>
    <property type="match status" value="1"/>
</dbReference>
<feature type="domain" description="DUF4986" evidence="3">
    <location>
        <begin position="549"/>
        <end position="632"/>
    </location>
</feature>
<evidence type="ECO:0000259" key="2">
    <source>
        <dbReference type="Pfam" id="PF07944"/>
    </source>
</evidence>
<evidence type="ECO:0000259" key="4">
    <source>
        <dbReference type="Pfam" id="PF20620"/>
    </source>
</evidence>
<dbReference type="InterPro" id="IPR012878">
    <property type="entry name" value="Beta-AFase-like_GH127_cat"/>
</dbReference>
<evidence type="ECO:0000256" key="1">
    <source>
        <dbReference type="SAM" id="SignalP"/>
    </source>
</evidence>
<dbReference type="RefSeq" id="WP_144842746.1">
    <property type="nucleotide sequence ID" value="NZ_VMRJ01000001.1"/>
</dbReference>
<dbReference type="Pfam" id="PF07944">
    <property type="entry name" value="Beta-AFase-like_GH127_cat"/>
    <property type="match status" value="1"/>
</dbReference>
<feature type="signal peptide" evidence="1">
    <location>
        <begin position="1"/>
        <end position="20"/>
    </location>
</feature>
<organism evidence="6 7">
    <name type="scientific">Hymenobacter setariae</name>
    <dbReference type="NCBI Taxonomy" id="2594794"/>
    <lineage>
        <taxon>Bacteria</taxon>
        <taxon>Pseudomonadati</taxon>
        <taxon>Bacteroidota</taxon>
        <taxon>Cytophagia</taxon>
        <taxon>Cytophagales</taxon>
        <taxon>Hymenobacteraceae</taxon>
        <taxon>Hymenobacter</taxon>
    </lineage>
</organism>
<dbReference type="GO" id="GO:0005975">
    <property type="term" value="P:carbohydrate metabolic process"/>
    <property type="evidence" value="ECO:0007669"/>
    <property type="project" value="InterPro"/>
</dbReference>
<sequence length="791" mass="87312">MKSFLLASTLLLPTLASSQARQSVPLQSFPLSSVALLDSPFREAQQTDRAYVMALDPDRLLAPFQLSAGLKPKAERYGNWENTGLDGHVGGHYLSALALLYAATGDKEVQQRLTYMIDQLEVCQQKSGNGYLGGIPGGPAMWQQIKAGNIQANSFGLNQKWVPWYNLHKTYAGLRDAYLLAGNAKAKTMLIKLSDWCLDLTANLSDAQIQDMLRAEQGGLNEVFADVADITGDARYLKLAQRFSQQALLQPLLQGQDKLNGLHANTQIPKVIGYERVAQVGGDPTWRNAATFFWQTVVEHRTVSIGGNSVSEHFHPATDFTSMLESKEGPETCNTYNMLKLSKDLYLASGDTKYLDYYERATYNHILSSQHPGTGGFVYFTSMRPRHYRVYSQPQESFWCCVGSGLENHGKYGELVYAHRGKEQLLVNLFMPSRLAWQEAGVALTQSTRFPFAETTELALKLKKSRKFALSIRQPAWVTAGQLAVQVNGQPVATSSATPGYVTVERKWKSGDVVTVALPMHITAEYLPDHSPWVSFVHGPIVLAAATDTTDQPGLRAGGSRMGHVANGRLYPLDDAPVLVSRQPADLTAGIRPVAGEPLTFTASTLIDAEKYRNVKLVPFYQLHDTRYMVYWPVTTPEGLTARKEAIRQKDAEKLALDARTVDRVAPGEQQPESDHGFASERTEAGVFQDRHYRHATGWFSYNLRNPKAEARALRVTYFGGDRGRTFSIFLNGKLLQKVTSDASKGSTFFDVEYPLPAALRSGPASQVLTVKFAADPGSTAGGVFDVRLLK</sequence>
<dbReference type="InterPro" id="IPR032275">
    <property type="entry name" value="DUF4986"/>
</dbReference>
<feature type="domain" description="Glycoside hydrolase GH146 substrate-binding" evidence="4">
    <location>
        <begin position="656"/>
        <end position="790"/>
    </location>
</feature>
<feature type="domain" description="Non-reducing end beta-L-arabinofuranosidase-like GH127 middle" evidence="5">
    <location>
        <begin position="425"/>
        <end position="520"/>
    </location>
</feature>
<evidence type="ECO:0000313" key="6">
    <source>
        <dbReference type="EMBL" id="TVT42537.1"/>
    </source>
</evidence>
<proteinExistence type="predicted"/>
<evidence type="ECO:0000313" key="7">
    <source>
        <dbReference type="Proteomes" id="UP000317624"/>
    </source>
</evidence>
<dbReference type="Proteomes" id="UP000317624">
    <property type="component" value="Unassembled WGS sequence"/>
</dbReference>
<dbReference type="AlphaFoldDB" id="A0A558C1H2"/>
<dbReference type="EMBL" id="VMRJ01000001">
    <property type="protein sequence ID" value="TVT42537.1"/>
    <property type="molecule type" value="Genomic_DNA"/>
</dbReference>
<feature type="chain" id="PRO_5022034551" evidence="1">
    <location>
        <begin position="21"/>
        <end position="791"/>
    </location>
</feature>
<dbReference type="InterPro" id="IPR049046">
    <property type="entry name" value="Beta-AFase-like_GH127_middle"/>
</dbReference>
<dbReference type="OrthoDB" id="9757939at2"/>
<dbReference type="Pfam" id="PF20620">
    <property type="entry name" value="DUF6805"/>
    <property type="match status" value="1"/>
</dbReference>
<feature type="domain" description="Non-reducing end beta-L-arabinofuranosidase-like GH127 catalytic" evidence="2">
    <location>
        <begin position="33"/>
        <end position="414"/>
    </location>
</feature>
<protein>
    <submittedName>
        <fullName evidence="6">Glycosyl hydrolase</fullName>
    </submittedName>
</protein>
<dbReference type="GO" id="GO:0016787">
    <property type="term" value="F:hydrolase activity"/>
    <property type="evidence" value="ECO:0007669"/>
    <property type="project" value="UniProtKB-KW"/>
</dbReference>
<accession>A0A558C1H2</accession>
<keyword evidence="1" id="KW-0732">Signal</keyword>
<dbReference type="InterPro" id="IPR046544">
    <property type="entry name" value="GH146_SB_dom"/>
</dbReference>
<keyword evidence="6" id="KW-0378">Hydrolase</keyword>
<name>A0A558C1H2_9BACT</name>
<dbReference type="PANTHER" id="PTHR31151:SF0">
    <property type="entry name" value="PROLINE-TRNA LIGASE (DUF1680)"/>
    <property type="match status" value="1"/>
</dbReference>
<gene>
    <name evidence="6" type="ORF">FNT36_00075</name>
</gene>
<evidence type="ECO:0000259" key="5">
    <source>
        <dbReference type="Pfam" id="PF20736"/>
    </source>
</evidence>
<reference evidence="6 7" key="1">
    <citation type="submission" date="2019-07" db="EMBL/GenBank/DDBJ databases">
        <title>Hymenobacter sp. straun FUR1 Genome sequencing and assembly.</title>
        <authorList>
            <person name="Chhetri G."/>
        </authorList>
    </citation>
    <scope>NUCLEOTIDE SEQUENCE [LARGE SCALE GENOMIC DNA]</scope>
    <source>
        <strain evidence="6 7">Fur1</strain>
    </source>
</reference>
<dbReference type="InterPro" id="IPR008928">
    <property type="entry name" value="6-hairpin_glycosidase_sf"/>
</dbReference>
<dbReference type="PANTHER" id="PTHR31151">
    <property type="entry name" value="PROLINE-TRNA LIGASE (DUF1680)"/>
    <property type="match status" value="1"/>
</dbReference>
<comment type="caution">
    <text evidence="6">The sequence shown here is derived from an EMBL/GenBank/DDBJ whole genome shotgun (WGS) entry which is preliminary data.</text>
</comment>
<dbReference type="Pfam" id="PF20736">
    <property type="entry name" value="Glyco_hydro127M"/>
    <property type="match status" value="1"/>
</dbReference>
<keyword evidence="7" id="KW-1185">Reference proteome</keyword>
<dbReference type="SUPFAM" id="SSF48208">
    <property type="entry name" value="Six-hairpin glycosidases"/>
    <property type="match status" value="1"/>
</dbReference>